<dbReference type="Gene3D" id="3.30.70.2120">
    <property type="match status" value="1"/>
</dbReference>
<dbReference type="Pfam" id="PF00700">
    <property type="entry name" value="Flagellin_C"/>
    <property type="match status" value="1"/>
</dbReference>
<keyword evidence="7" id="KW-0282">Flagellum</keyword>
<dbReference type="InterPro" id="IPR046358">
    <property type="entry name" value="Flagellin_C"/>
</dbReference>
<comment type="similarity">
    <text evidence="1 4">Belongs to the bacterial flagellin family.</text>
</comment>
<dbReference type="AlphaFoldDB" id="A0A7V8FJJ8"/>
<keyword evidence="7" id="KW-0969">Cilium</keyword>
<dbReference type="Proteomes" id="UP000487117">
    <property type="component" value="Unassembled WGS sequence"/>
</dbReference>
<dbReference type="Gene3D" id="1.20.1330.10">
    <property type="entry name" value="f41 fragment of flagellin, N-terminal domain"/>
    <property type="match status" value="1"/>
</dbReference>
<evidence type="ECO:0000259" key="6">
    <source>
        <dbReference type="Pfam" id="PF00700"/>
    </source>
</evidence>
<sequence>MAQVINTNTMSLNAQRNLSTSGASLATTIQRLSSGSRINSAKDDAAGLAISERFGTQIRGIDVAIRNANDGISLAQTAEGSLSEIGNNLQRIRELSVQSSNATNSASDRKALQSEVTQLVSEIDRVAKQSDFNGTKLLDGSFSSQLFQVGANAGQAIAIDKIVDAKTASLGGAQFASGKLAITVANDADAAKVTGLTITDSKGNAVKIDDVEVASKGVAADTQKAEATALATKINAKLGETGVYAEVNAAGTGLDLSSVKDSVDKDGAYKGFTVAATGAAFTDDVTAPAVPAKKFASDLDISSVKGAQQALDIVDKALGAINSTRADLGAIQNRFTSVAANLQTSTENLSASRSRIKDTDFAEETAELTRTQILQQAGTAMLAQANQVPQGVLSLLRG</sequence>
<dbReference type="PANTHER" id="PTHR42792:SF2">
    <property type="entry name" value="FLAGELLIN"/>
    <property type="match status" value="1"/>
</dbReference>
<keyword evidence="7" id="KW-0966">Cell projection</keyword>
<keyword evidence="3 4" id="KW-0975">Bacterial flagellum</keyword>
<dbReference type="PANTHER" id="PTHR42792">
    <property type="entry name" value="FLAGELLIN"/>
    <property type="match status" value="1"/>
</dbReference>
<dbReference type="SUPFAM" id="SSF64518">
    <property type="entry name" value="Phase 1 flagellin"/>
    <property type="match status" value="1"/>
</dbReference>
<name>A0A7V8FJJ8_STEMA</name>
<dbReference type="PRINTS" id="PR00207">
    <property type="entry name" value="FLAGELLIN"/>
</dbReference>
<dbReference type="InterPro" id="IPR042187">
    <property type="entry name" value="Flagellin_C_sub2"/>
</dbReference>
<evidence type="ECO:0000256" key="3">
    <source>
        <dbReference type="ARBA" id="ARBA00023143"/>
    </source>
</evidence>
<dbReference type="EMBL" id="WNDS01000001">
    <property type="protein sequence ID" value="KAF1017199.1"/>
    <property type="molecule type" value="Genomic_DNA"/>
</dbReference>
<dbReference type="Gene3D" id="6.10.10.10">
    <property type="entry name" value="Flagellar export chaperone, C-terminal domain"/>
    <property type="match status" value="1"/>
</dbReference>
<evidence type="ECO:0000256" key="4">
    <source>
        <dbReference type="RuleBase" id="RU362073"/>
    </source>
</evidence>
<dbReference type="NCBIfam" id="NF006467">
    <property type="entry name" value="PRK08869.1-2"/>
    <property type="match status" value="1"/>
</dbReference>
<feature type="domain" description="Flagellin N-terminal" evidence="5">
    <location>
        <begin position="5"/>
        <end position="142"/>
    </location>
</feature>
<evidence type="ECO:0000259" key="5">
    <source>
        <dbReference type="Pfam" id="PF00669"/>
    </source>
</evidence>
<dbReference type="Pfam" id="PF00669">
    <property type="entry name" value="Flagellin_N"/>
    <property type="match status" value="1"/>
</dbReference>
<evidence type="ECO:0000313" key="8">
    <source>
        <dbReference type="Proteomes" id="UP000487117"/>
    </source>
</evidence>
<dbReference type="GO" id="GO:0005576">
    <property type="term" value="C:extracellular region"/>
    <property type="evidence" value="ECO:0007669"/>
    <property type="project" value="UniProtKB-SubCell"/>
</dbReference>
<dbReference type="InterPro" id="IPR001029">
    <property type="entry name" value="Flagellin_N"/>
</dbReference>
<organism evidence="7 8">
    <name type="scientific">Stenotrophomonas maltophilia</name>
    <name type="common">Pseudomonas maltophilia</name>
    <name type="synonym">Xanthomonas maltophilia</name>
    <dbReference type="NCBI Taxonomy" id="40324"/>
    <lineage>
        <taxon>Bacteria</taxon>
        <taxon>Pseudomonadati</taxon>
        <taxon>Pseudomonadota</taxon>
        <taxon>Gammaproteobacteria</taxon>
        <taxon>Lysobacterales</taxon>
        <taxon>Lysobacteraceae</taxon>
        <taxon>Stenotrophomonas</taxon>
        <taxon>Stenotrophomonas maltophilia group</taxon>
    </lineage>
</organism>
<protein>
    <recommendedName>
        <fullName evidence="4">Flagellin</fullName>
    </recommendedName>
</protein>
<evidence type="ECO:0000256" key="2">
    <source>
        <dbReference type="ARBA" id="ARBA00022525"/>
    </source>
</evidence>
<dbReference type="InterPro" id="IPR001492">
    <property type="entry name" value="Flagellin"/>
</dbReference>
<comment type="caution">
    <text evidence="7">The sequence shown here is derived from an EMBL/GenBank/DDBJ whole genome shotgun (WGS) entry which is preliminary data.</text>
</comment>
<evidence type="ECO:0000313" key="7">
    <source>
        <dbReference type="EMBL" id="KAF1017199.1"/>
    </source>
</evidence>
<proteinExistence type="inferred from homology"/>
<dbReference type="GO" id="GO:0009288">
    <property type="term" value="C:bacterial-type flagellum"/>
    <property type="evidence" value="ECO:0007669"/>
    <property type="project" value="UniProtKB-SubCell"/>
</dbReference>
<feature type="domain" description="Flagellin C-terminal" evidence="6">
    <location>
        <begin position="311"/>
        <end position="396"/>
    </location>
</feature>
<comment type="function">
    <text evidence="4">Flagellin is the subunit protein which polymerizes to form the filaments of bacterial flagella.</text>
</comment>
<dbReference type="Gene3D" id="6.10.280.190">
    <property type="match status" value="1"/>
</dbReference>
<keyword evidence="2 4" id="KW-0964">Secreted</keyword>
<accession>A0A7V8FJJ8</accession>
<gene>
    <name evidence="7" type="primary">fliC_2</name>
    <name evidence="7" type="ORF">GAK31_00458</name>
</gene>
<evidence type="ECO:0000256" key="1">
    <source>
        <dbReference type="ARBA" id="ARBA00005709"/>
    </source>
</evidence>
<reference evidence="8" key="1">
    <citation type="journal article" date="2020" name="MBio">
        <title>Horizontal gene transfer to a defensive symbiont with a reduced genome amongst a multipartite beetle microbiome.</title>
        <authorList>
            <person name="Waterworth S.C."/>
            <person name="Florez L.V."/>
            <person name="Rees E.R."/>
            <person name="Hertweck C."/>
            <person name="Kaltenpoth M."/>
            <person name="Kwan J.C."/>
        </authorList>
    </citation>
    <scope>NUCLEOTIDE SEQUENCE [LARGE SCALE GENOMIC DNA]</scope>
</reference>
<comment type="subcellular location">
    <subcellularLocation>
        <location evidence="4">Secreted</location>
    </subcellularLocation>
    <subcellularLocation>
        <location evidence="4">Bacterial flagellum</location>
    </subcellularLocation>
</comment>
<dbReference type="GO" id="GO:0005198">
    <property type="term" value="F:structural molecule activity"/>
    <property type="evidence" value="ECO:0007669"/>
    <property type="project" value="UniProtKB-UniRule"/>
</dbReference>